<organism evidence="1 2">
    <name type="scientific">Tanacetum coccineum</name>
    <dbReference type="NCBI Taxonomy" id="301880"/>
    <lineage>
        <taxon>Eukaryota</taxon>
        <taxon>Viridiplantae</taxon>
        <taxon>Streptophyta</taxon>
        <taxon>Embryophyta</taxon>
        <taxon>Tracheophyta</taxon>
        <taxon>Spermatophyta</taxon>
        <taxon>Magnoliopsida</taxon>
        <taxon>eudicotyledons</taxon>
        <taxon>Gunneridae</taxon>
        <taxon>Pentapetalae</taxon>
        <taxon>asterids</taxon>
        <taxon>campanulids</taxon>
        <taxon>Asterales</taxon>
        <taxon>Asteraceae</taxon>
        <taxon>Asteroideae</taxon>
        <taxon>Anthemideae</taxon>
        <taxon>Anthemidinae</taxon>
        <taxon>Tanacetum</taxon>
    </lineage>
</organism>
<name>A0ABQ4YL61_9ASTR</name>
<accession>A0ABQ4YL61</accession>
<dbReference type="PANTHER" id="PTHR33067:SF9">
    <property type="entry name" value="RNA-DIRECTED DNA POLYMERASE"/>
    <property type="match status" value="1"/>
</dbReference>
<reference evidence="1" key="2">
    <citation type="submission" date="2022-01" db="EMBL/GenBank/DDBJ databases">
        <authorList>
            <person name="Yamashiro T."/>
            <person name="Shiraishi A."/>
            <person name="Satake H."/>
            <person name="Nakayama K."/>
        </authorList>
    </citation>
    <scope>NUCLEOTIDE SEQUENCE</scope>
</reference>
<dbReference type="Proteomes" id="UP001151760">
    <property type="component" value="Unassembled WGS sequence"/>
</dbReference>
<dbReference type="InterPro" id="IPR021109">
    <property type="entry name" value="Peptidase_aspartic_dom_sf"/>
</dbReference>
<evidence type="ECO:0000313" key="2">
    <source>
        <dbReference type="Proteomes" id="UP001151760"/>
    </source>
</evidence>
<sequence length="573" mass="66765">MLNHTFQPISEKVQKTHDPILEFAHYFDPNQPGTESDYDSKDIEEEVEYMADDEVVMNEQKEDNHGYSLNTQHLEEKDVVDKWLNTEITKHMSMQGVKDIKDALISIIKSIRQEMKEDIMKRQFEASAASVGDEVSSIANNKVDKEDDKTSNTTPCRLPKELSPGGFLLPLNINNHSFYATTTLDAKNNIMPQRVYECLGLDKLRGANTIENTTGTNEPLGTINTLVKFGELEFLCNFVIKMVEGVIILGRPFLESTHAQIDVFNEEISFEIGSEKNKFNIDSYQSIEKIYMVSFRQEEETFNPLEIGIDLFSYEYPACLEFEQRTRSYGTPNLQDEIAEPISLSPDRRGLGTLRLWICFRDHERRAVKGSYMGFADFLQGHREQGENKQLPIRPRPCNYSFEEWLKIRIGHNDLHEFDREFIFNEWILDSYDVKEEYAREIGNLYSRRFDEYNRETNESWHDEGYEEDVMWRSGDEKTDYDPPYVNIETFEVKKYSFKGGRSFICITDREDESLPLGRVNGVQFKAMIRKNQRAIIGLHVSYFVLQNPEAKRQLSRPARLIIMWGQRACEKT</sequence>
<dbReference type="EMBL" id="BQNB010010533">
    <property type="protein sequence ID" value="GJS78564.1"/>
    <property type="molecule type" value="Genomic_DNA"/>
</dbReference>
<evidence type="ECO:0000313" key="1">
    <source>
        <dbReference type="EMBL" id="GJS78564.1"/>
    </source>
</evidence>
<comment type="caution">
    <text evidence="1">The sequence shown here is derived from an EMBL/GenBank/DDBJ whole genome shotgun (WGS) entry which is preliminary data.</text>
</comment>
<protein>
    <submittedName>
        <fullName evidence="1">Phospholipase-like protein</fullName>
    </submittedName>
</protein>
<proteinExistence type="predicted"/>
<dbReference type="PANTHER" id="PTHR33067">
    <property type="entry name" value="RNA-DIRECTED DNA POLYMERASE-RELATED"/>
    <property type="match status" value="1"/>
</dbReference>
<reference evidence="1" key="1">
    <citation type="journal article" date="2022" name="Int. J. Mol. Sci.">
        <title>Draft Genome of Tanacetum Coccineum: Genomic Comparison of Closely Related Tanacetum-Family Plants.</title>
        <authorList>
            <person name="Yamashiro T."/>
            <person name="Shiraishi A."/>
            <person name="Nakayama K."/>
            <person name="Satake H."/>
        </authorList>
    </citation>
    <scope>NUCLEOTIDE SEQUENCE</scope>
</reference>
<dbReference type="Gene3D" id="2.40.70.10">
    <property type="entry name" value="Acid Proteases"/>
    <property type="match status" value="1"/>
</dbReference>
<keyword evidence="2" id="KW-1185">Reference proteome</keyword>
<gene>
    <name evidence="1" type="ORF">Tco_0728445</name>
</gene>